<sequence length="51" mass="6039">MEIKTFLTIAANKTKNILSQNKLFKWQHIKNLCFFKDSFLHNVSILSRGDR</sequence>
<name>T2JZY3_CROWT</name>
<comment type="caution">
    <text evidence="1">The sequence shown here is derived from an EMBL/GenBank/DDBJ whole genome shotgun (WGS) entry which is preliminary data.</text>
</comment>
<reference evidence="1 2" key="1">
    <citation type="submission" date="2013-01" db="EMBL/GenBank/DDBJ databases">
        <authorList>
            <person name="Bench S."/>
        </authorList>
    </citation>
    <scope>NUCLEOTIDE SEQUENCE [LARGE SCALE GENOMIC DNA]</scope>
    <source>
        <strain evidence="1 2">WH 0402</strain>
    </source>
</reference>
<organism evidence="1 2">
    <name type="scientific">Crocosphaera watsonii WH 0402</name>
    <dbReference type="NCBI Taxonomy" id="1284629"/>
    <lineage>
        <taxon>Bacteria</taxon>
        <taxon>Bacillati</taxon>
        <taxon>Cyanobacteriota</taxon>
        <taxon>Cyanophyceae</taxon>
        <taxon>Oscillatoriophycideae</taxon>
        <taxon>Chroococcales</taxon>
        <taxon>Aphanothecaceae</taxon>
        <taxon>Crocosphaera</taxon>
    </lineage>
</organism>
<gene>
    <name evidence="1" type="ORF">CWATWH0402_524</name>
</gene>
<accession>T2JZY3</accession>
<dbReference type="Proteomes" id="UP000018130">
    <property type="component" value="Unassembled WGS sequence"/>
</dbReference>
<reference evidence="1 2" key="2">
    <citation type="submission" date="2013-09" db="EMBL/GenBank/DDBJ databases">
        <title>Whole genome comparison of six Crocosphaera watsonii strains with differing phenotypes.</title>
        <authorList>
            <person name="Bench S.R."/>
            <person name="Heller P."/>
            <person name="Frank I."/>
            <person name="Arciniega M."/>
            <person name="Shilova I.N."/>
            <person name="Zehr J.P."/>
        </authorList>
    </citation>
    <scope>NUCLEOTIDE SEQUENCE [LARGE SCALE GENOMIC DNA]</scope>
    <source>
        <strain evidence="1 2">WH 0402</strain>
    </source>
</reference>
<proteinExistence type="predicted"/>
<dbReference type="AlphaFoldDB" id="T2JZY3"/>
<protein>
    <submittedName>
        <fullName evidence="1">Uncharacterized protein</fullName>
    </submittedName>
</protein>
<evidence type="ECO:0000313" key="1">
    <source>
        <dbReference type="EMBL" id="CCQ70242.1"/>
    </source>
</evidence>
<dbReference type="EMBL" id="CAQN01001144">
    <property type="protein sequence ID" value="CCQ70242.1"/>
    <property type="molecule type" value="Genomic_DNA"/>
</dbReference>
<evidence type="ECO:0000313" key="2">
    <source>
        <dbReference type="Proteomes" id="UP000018130"/>
    </source>
</evidence>